<comment type="caution">
    <text evidence="3">The sequence shown here is derived from an EMBL/GenBank/DDBJ whole genome shotgun (WGS) entry which is preliminary data.</text>
</comment>
<gene>
    <name evidence="3" type="ORF">QBC47DRAFT_357926</name>
</gene>
<feature type="transmembrane region" description="Helical" evidence="2">
    <location>
        <begin position="39"/>
        <end position="59"/>
    </location>
</feature>
<reference evidence="3" key="1">
    <citation type="submission" date="2023-06" db="EMBL/GenBank/DDBJ databases">
        <title>Genome-scale phylogeny and comparative genomics of the fungal order Sordariales.</title>
        <authorList>
            <consortium name="Lawrence Berkeley National Laboratory"/>
            <person name="Hensen N."/>
            <person name="Bonometti L."/>
            <person name="Westerberg I."/>
            <person name="Brannstrom I.O."/>
            <person name="Guillou S."/>
            <person name="Cros-Aarteil S."/>
            <person name="Calhoun S."/>
            <person name="Haridas S."/>
            <person name="Kuo A."/>
            <person name="Mondo S."/>
            <person name="Pangilinan J."/>
            <person name="Riley R."/>
            <person name="Labutti K."/>
            <person name="Andreopoulos B."/>
            <person name="Lipzen A."/>
            <person name="Chen C."/>
            <person name="Yanf M."/>
            <person name="Daum C."/>
            <person name="Ng V."/>
            <person name="Clum A."/>
            <person name="Steindorff A."/>
            <person name="Ohm R."/>
            <person name="Martin F."/>
            <person name="Silar P."/>
            <person name="Natvig D."/>
            <person name="Lalanne C."/>
            <person name="Gautier V."/>
            <person name="Ament-Velasquez S.L."/>
            <person name="Kruys A."/>
            <person name="Hutchinson M.I."/>
            <person name="Powell A.J."/>
            <person name="Barry K."/>
            <person name="Miller A.N."/>
            <person name="Grigoriev I.V."/>
            <person name="Debuchy R."/>
            <person name="Gladieux P."/>
            <person name="Thoren M.H."/>
            <person name="Johannesson H."/>
        </authorList>
    </citation>
    <scope>NUCLEOTIDE SEQUENCE</scope>
    <source>
        <strain evidence="3">PSN4</strain>
    </source>
</reference>
<organism evidence="3 4">
    <name type="scientific">Echria macrotheca</name>
    <dbReference type="NCBI Taxonomy" id="438768"/>
    <lineage>
        <taxon>Eukaryota</taxon>
        <taxon>Fungi</taxon>
        <taxon>Dikarya</taxon>
        <taxon>Ascomycota</taxon>
        <taxon>Pezizomycotina</taxon>
        <taxon>Sordariomycetes</taxon>
        <taxon>Sordariomycetidae</taxon>
        <taxon>Sordariales</taxon>
        <taxon>Schizotheciaceae</taxon>
        <taxon>Echria</taxon>
    </lineage>
</organism>
<keyword evidence="2" id="KW-1133">Transmembrane helix</keyword>
<evidence type="ECO:0000313" key="4">
    <source>
        <dbReference type="Proteomes" id="UP001239445"/>
    </source>
</evidence>
<keyword evidence="4" id="KW-1185">Reference proteome</keyword>
<dbReference type="AlphaFoldDB" id="A0AAJ0BGY3"/>
<sequence>MSETNKITSSKPTSTPNQQPNPTHPSQTATSFLAWFSEYLNAIIGIAALGGQITFTVIVSDIADPSILGNNAPDDAPRTVLFDKERVRLLIALSWLFFTTTLGLAVVAKILFANSPPPDSAEGRVAFGRMYTALTFLLNGIPVAAFLLLALATVAYVPVVGWIGVAVISLFGLFVGFLWFVLDAGISW</sequence>
<evidence type="ECO:0000313" key="3">
    <source>
        <dbReference type="EMBL" id="KAK1758026.1"/>
    </source>
</evidence>
<keyword evidence="2" id="KW-0472">Membrane</keyword>
<evidence type="ECO:0000256" key="1">
    <source>
        <dbReference type="SAM" id="MobiDB-lite"/>
    </source>
</evidence>
<feature type="transmembrane region" description="Helical" evidence="2">
    <location>
        <begin position="89"/>
        <end position="112"/>
    </location>
</feature>
<evidence type="ECO:0000256" key="2">
    <source>
        <dbReference type="SAM" id="Phobius"/>
    </source>
</evidence>
<keyword evidence="2" id="KW-0812">Transmembrane</keyword>
<feature type="transmembrane region" description="Helical" evidence="2">
    <location>
        <begin position="162"/>
        <end position="182"/>
    </location>
</feature>
<feature type="transmembrane region" description="Helical" evidence="2">
    <location>
        <begin position="133"/>
        <end position="156"/>
    </location>
</feature>
<accession>A0AAJ0BGY3</accession>
<feature type="region of interest" description="Disordered" evidence="1">
    <location>
        <begin position="1"/>
        <end position="27"/>
    </location>
</feature>
<protein>
    <submittedName>
        <fullName evidence="3">Uncharacterized protein</fullName>
    </submittedName>
</protein>
<name>A0AAJ0BGY3_9PEZI</name>
<feature type="compositionally biased region" description="Polar residues" evidence="1">
    <location>
        <begin position="1"/>
        <end position="11"/>
    </location>
</feature>
<feature type="compositionally biased region" description="Low complexity" evidence="1">
    <location>
        <begin position="12"/>
        <end position="27"/>
    </location>
</feature>
<proteinExistence type="predicted"/>
<dbReference type="EMBL" id="MU839829">
    <property type="protein sequence ID" value="KAK1758026.1"/>
    <property type="molecule type" value="Genomic_DNA"/>
</dbReference>
<dbReference type="Proteomes" id="UP001239445">
    <property type="component" value="Unassembled WGS sequence"/>
</dbReference>